<dbReference type="EMBL" id="CP001056">
    <property type="protein sequence ID" value="ACD22569.1"/>
    <property type="molecule type" value="Genomic_DNA"/>
</dbReference>
<reference evidence="1" key="1">
    <citation type="submission" date="2009-06" db="EMBL/GenBank/DDBJ databases">
        <authorList>
            <consortium name="US DOE Joint Genome Institute (JGI-PGF)"/>
            <person name="Lucas S."/>
            <person name="Copeland A."/>
            <person name="Lapidus A."/>
            <person name="Glavina del Rio T."/>
            <person name="Dalin E."/>
            <person name="Tice H."/>
            <person name="Bruce D."/>
            <person name="Goodwin L."/>
            <person name="Pitluck S."/>
            <person name="Kyrpides N."/>
            <person name="Mavromatis K."/>
            <person name="Ivanova N."/>
            <person name="Saunders E."/>
            <person name="Brettin T."/>
            <person name="Detter J.C."/>
            <person name="Han C."/>
            <person name="Larimer F."/>
            <person name="Land M."/>
            <person name="Hauser L."/>
            <person name="Markowitz V."/>
            <person name="Cheng J.-F."/>
            <person name="Hugenholtz P."/>
            <person name="Woyke T."/>
            <person name="Wu D."/>
            <person name="Gronow S."/>
            <person name="Klenk H.-P."/>
            <person name="Eisen J.A."/>
        </authorList>
    </citation>
    <scope>NUCLEOTIDE SEQUENCE</scope>
    <source>
        <strain evidence="1">Eklund 17B</strain>
    </source>
</reference>
<dbReference type="AlphaFoldDB" id="B2TMX4"/>
<evidence type="ECO:0000313" key="1">
    <source>
        <dbReference type="EMBL" id="ACD22569.1"/>
    </source>
</evidence>
<reference evidence="1" key="2">
    <citation type="submission" date="2009-08" db="EMBL/GenBank/DDBJ databases">
        <authorList>
            <person name="Shrivastava S."/>
            <person name="Brinkac L.M."/>
            <person name="Dodson R.J."/>
            <person name="Harkins D.M."/>
            <person name="Durkin A.S."/>
            <person name="Sutton G."/>
        </authorList>
    </citation>
    <scope>NUCLEOTIDE SEQUENCE</scope>
    <source>
        <strain evidence="1">Eklund 17B</strain>
    </source>
</reference>
<name>B2TMX4_CLOBB</name>
<dbReference type="HOGENOM" id="CLU_2823398_0_0_9"/>
<proteinExistence type="predicted"/>
<organism evidence="1">
    <name type="scientific">Clostridium botulinum (strain Eklund 17B / Type B)</name>
    <dbReference type="NCBI Taxonomy" id="935198"/>
    <lineage>
        <taxon>Bacteria</taxon>
        <taxon>Bacillati</taxon>
        <taxon>Bacillota</taxon>
        <taxon>Clostridia</taxon>
        <taxon>Eubacteriales</taxon>
        <taxon>Clostridiaceae</taxon>
        <taxon>Clostridium</taxon>
    </lineage>
</organism>
<protein>
    <submittedName>
        <fullName evidence="1">Uncharacterized protein</fullName>
    </submittedName>
</protein>
<gene>
    <name evidence="1" type="ordered locus">CLL_A1932</name>
</gene>
<accession>B2TMX4</accession>
<dbReference type="KEGG" id="cbk:CLL_A1932"/>
<sequence length="66" mass="7766">MSKYLWVAVSPDKYELPLVVEESSLKLAKKLKVTDGCIRASEYNYRKRNKGKYESKCDIRIIKILR</sequence>